<evidence type="ECO:0000313" key="5">
    <source>
        <dbReference type="Proteomes" id="UP000198680"/>
    </source>
</evidence>
<dbReference type="AlphaFoldDB" id="A0A1G9U4L1"/>
<evidence type="ECO:0000313" key="4">
    <source>
        <dbReference type="EMBL" id="SDM54792.1"/>
    </source>
</evidence>
<feature type="domain" description="FHA" evidence="3">
    <location>
        <begin position="293"/>
        <end position="349"/>
    </location>
</feature>
<dbReference type="STRING" id="1137991.SAMN05660642_02771"/>
<organism evidence="4 5">
    <name type="scientific">Geodermatophilus siccatus</name>
    <dbReference type="NCBI Taxonomy" id="1137991"/>
    <lineage>
        <taxon>Bacteria</taxon>
        <taxon>Bacillati</taxon>
        <taxon>Actinomycetota</taxon>
        <taxon>Actinomycetes</taxon>
        <taxon>Geodermatophilales</taxon>
        <taxon>Geodermatophilaceae</taxon>
        <taxon>Geodermatophilus</taxon>
    </lineage>
</organism>
<evidence type="ECO:0000259" key="3">
    <source>
        <dbReference type="PROSITE" id="PS50006"/>
    </source>
</evidence>
<dbReference type="Proteomes" id="UP000198680">
    <property type="component" value="Unassembled WGS sequence"/>
</dbReference>
<dbReference type="Gene3D" id="2.60.200.20">
    <property type="match status" value="1"/>
</dbReference>
<dbReference type="SUPFAM" id="SSF49879">
    <property type="entry name" value="SMAD/FHA domain"/>
    <property type="match status" value="1"/>
</dbReference>
<reference evidence="5" key="1">
    <citation type="submission" date="2016-10" db="EMBL/GenBank/DDBJ databases">
        <authorList>
            <person name="Varghese N."/>
            <person name="Submissions S."/>
        </authorList>
    </citation>
    <scope>NUCLEOTIDE SEQUENCE [LARGE SCALE GENOMIC DNA]</scope>
    <source>
        <strain evidence="5">DSM 45419</strain>
    </source>
</reference>
<accession>A0A1G9U4L1</accession>
<feature type="region of interest" description="Disordered" evidence="2">
    <location>
        <begin position="160"/>
        <end position="266"/>
    </location>
</feature>
<dbReference type="RefSeq" id="WP_091219100.1">
    <property type="nucleotide sequence ID" value="NZ_FNHE01000006.1"/>
</dbReference>
<keyword evidence="1" id="KW-0597">Phosphoprotein</keyword>
<dbReference type="EMBL" id="FNHE01000006">
    <property type="protein sequence ID" value="SDM54792.1"/>
    <property type="molecule type" value="Genomic_DNA"/>
</dbReference>
<feature type="compositionally biased region" description="Basic and acidic residues" evidence="2">
    <location>
        <begin position="171"/>
        <end position="194"/>
    </location>
</feature>
<sequence>MGDGTTRVGIGPGTGLVGRFGDAVVLIAPDAAADEAATGELLDLVRAAAEAEHPGGAIAARLAAWVGGRTPSDGSAFGVVAPVENGVVVFLRGPVWAEVVDSGTTRRLSGRQALTWVDQVVPLPVERVAVGSEADPSVQVHPRSDLRSGVVPARGFVLTAPAGSPAVPAARVDEGAARPAEPHPAPDRSGDRGTRTSTPEPSTPEPSTPEPSTPEPSTPETPTQAAPAADQVTLPARSDRPAGADAGRRGTEPIPGPQGDEPVDPAATLLAAPPVGALVAEGGGPTILLDRDYVLGREPHNDPSVQDASASPVVLHDPDNLISRVHAHVSVGGGSVHVRDAPSVSGTYVAAPGAEEWTRIGREPTPLLPGWSLRVGRQVFVFEPTGTAAPG</sequence>
<keyword evidence="5" id="KW-1185">Reference proteome</keyword>
<protein>
    <submittedName>
        <fullName evidence="4">FHA domain-containing protein</fullName>
    </submittedName>
</protein>
<dbReference type="CDD" id="cd00060">
    <property type="entry name" value="FHA"/>
    <property type="match status" value="1"/>
</dbReference>
<dbReference type="Pfam" id="PF00498">
    <property type="entry name" value="FHA"/>
    <property type="match status" value="1"/>
</dbReference>
<dbReference type="OrthoDB" id="5192484at2"/>
<feature type="compositionally biased region" description="Pro residues" evidence="2">
    <location>
        <begin position="201"/>
        <end position="219"/>
    </location>
</feature>
<dbReference type="PROSITE" id="PS50006">
    <property type="entry name" value="FHA_DOMAIN"/>
    <property type="match status" value="1"/>
</dbReference>
<name>A0A1G9U4L1_9ACTN</name>
<proteinExistence type="predicted"/>
<feature type="compositionally biased region" description="Basic and acidic residues" evidence="2">
    <location>
        <begin position="237"/>
        <end position="251"/>
    </location>
</feature>
<evidence type="ECO:0000256" key="2">
    <source>
        <dbReference type="SAM" id="MobiDB-lite"/>
    </source>
</evidence>
<dbReference type="InterPro" id="IPR000253">
    <property type="entry name" value="FHA_dom"/>
</dbReference>
<gene>
    <name evidence="4" type="ORF">SAMN05660642_02771</name>
</gene>
<dbReference type="InterPro" id="IPR008984">
    <property type="entry name" value="SMAD_FHA_dom_sf"/>
</dbReference>
<evidence type="ECO:0000256" key="1">
    <source>
        <dbReference type="ARBA" id="ARBA00022553"/>
    </source>
</evidence>